<dbReference type="Proteomes" id="UP000271469">
    <property type="component" value="Chromosome"/>
</dbReference>
<dbReference type="KEGG" id="gom:D7316_01171"/>
<sequence length="39" mass="4604">MCAWFHDWFRRLRCAAEAIGTLPLTFLSGKWNITFQMGK</sequence>
<evidence type="ECO:0000313" key="1">
    <source>
        <dbReference type="EMBL" id="AZG44585.1"/>
    </source>
</evidence>
<evidence type="ECO:0000313" key="2">
    <source>
        <dbReference type="Proteomes" id="UP000271469"/>
    </source>
</evidence>
<accession>A0A3G8JJ05</accession>
<proteinExistence type="predicted"/>
<gene>
    <name evidence="1" type="ORF">D7316_01171</name>
</gene>
<reference evidence="1 2" key="1">
    <citation type="submission" date="2018-11" db="EMBL/GenBank/DDBJ databases">
        <title>Gordonia insulae sp. nov., isolated from an island soil.</title>
        <authorList>
            <person name="Kim Y.S."/>
            <person name="Kim S.B."/>
        </authorList>
    </citation>
    <scope>NUCLEOTIDE SEQUENCE [LARGE SCALE GENOMIC DNA]</scope>
    <source>
        <strain evidence="1 2">MMS17-SY073</strain>
    </source>
</reference>
<protein>
    <submittedName>
        <fullName evidence="1">Uncharacterized protein</fullName>
    </submittedName>
</protein>
<dbReference type="AlphaFoldDB" id="A0A3G8JJ05"/>
<keyword evidence="2" id="KW-1185">Reference proteome</keyword>
<dbReference type="EMBL" id="CP033972">
    <property type="protein sequence ID" value="AZG44585.1"/>
    <property type="molecule type" value="Genomic_DNA"/>
</dbReference>
<name>A0A3G8JJ05_9ACTN</name>
<organism evidence="1 2">
    <name type="scientific">Gordonia insulae</name>
    <dbReference type="NCBI Taxonomy" id="2420509"/>
    <lineage>
        <taxon>Bacteria</taxon>
        <taxon>Bacillati</taxon>
        <taxon>Actinomycetota</taxon>
        <taxon>Actinomycetes</taxon>
        <taxon>Mycobacteriales</taxon>
        <taxon>Gordoniaceae</taxon>
        <taxon>Gordonia</taxon>
    </lineage>
</organism>